<evidence type="ECO:0000256" key="1">
    <source>
        <dbReference type="SAM" id="Phobius"/>
    </source>
</evidence>
<name>A0ABV7FS32_9ALTE</name>
<feature type="transmembrane region" description="Helical" evidence="1">
    <location>
        <begin position="220"/>
        <end position="237"/>
    </location>
</feature>
<reference evidence="5" key="1">
    <citation type="journal article" date="2019" name="Int. J. Syst. Evol. Microbiol.">
        <title>The Global Catalogue of Microorganisms (GCM) 10K type strain sequencing project: providing services to taxonomists for standard genome sequencing and annotation.</title>
        <authorList>
            <consortium name="The Broad Institute Genomics Platform"/>
            <consortium name="The Broad Institute Genome Sequencing Center for Infectious Disease"/>
            <person name="Wu L."/>
            <person name="Ma J."/>
        </authorList>
    </citation>
    <scope>NUCLEOTIDE SEQUENCE [LARGE SCALE GENOMIC DNA]</scope>
    <source>
        <strain evidence="5">KCTC 52473</strain>
    </source>
</reference>
<dbReference type="Pfam" id="PF01757">
    <property type="entry name" value="Acyl_transf_3"/>
    <property type="match status" value="1"/>
</dbReference>
<feature type="transmembrane region" description="Helical" evidence="1">
    <location>
        <begin position="141"/>
        <end position="158"/>
    </location>
</feature>
<feature type="domain" description="Acyltransferase 3" evidence="2">
    <location>
        <begin position="5"/>
        <end position="312"/>
    </location>
</feature>
<dbReference type="RefSeq" id="WP_376919410.1">
    <property type="nucleotide sequence ID" value="NZ_JBHRSW010000008.1"/>
</dbReference>
<dbReference type="EMBL" id="JBHRSW010000008">
    <property type="protein sequence ID" value="MFC3121271.1"/>
    <property type="molecule type" value="Genomic_DNA"/>
</dbReference>
<dbReference type="Pfam" id="PF19040">
    <property type="entry name" value="SGNH"/>
    <property type="match status" value="1"/>
</dbReference>
<protein>
    <submittedName>
        <fullName evidence="4">Acyltransferase family protein</fullName>
        <ecNumber evidence="4">2.3.1.-</ecNumber>
    </submittedName>
</protein>
<feature type="transmembrane region" description="Helical" evidence="1">
    <location>
        <begin position="30"/>
        <end position="51"/>
    </location>
</feature>
<keyword evidence="1" id="KW-0472">Membrane</keyword>
<dbReference type="PANTHER" id="PTHR23028">
    <property type="entry name" value="ACETYLTRANSFERASE"/>
    <property type="match status" value="1"/>
</dbReference>
<dbReference type="PANTHER" id="PTHR23028:SF53">
    <property type="entry name" value="ACYL_TRANSF_3 DOMAIN-CONTAINING PROTEIN"/>
    <property type="match status" value="1"/>
</dbReference>
<feature type="transmembrane region" description="Helical" evidence="1">
    <location>
        <begin position="342"/>
        <end position="361"/>
    </location>
</feature>
<evidence type="ECO:0000259" key="2">
    <source>
        <dbReference type="Pfam" id="PF01757"/>
    </source>
</evidence>
<dbReference type="InterPro" id="IPR050879">
    <property type="entry name" value="Acyltransferase_3"/>
</dbReference>
<evidence type="ECO:0000313" key="4">
    <source>
        <dbReference type="EMBL" id="MFC3121271.1"/>
    </source>
</evidence>
<feature type="domain" description="SGNH" evidence="3">
    <location>
        <begin position="398"/>
        <end position="622"/>
    </location>
</feature>
<feature type="transmembrane region" description="Helical" evidence="1">
    <location>
        <begin position="304"/>
        <end position="322"/>
    </location>
</feature>
<organism evidence="4 5">
    <name type="scientific">Agaribacter flavus</name>
    <dbReference type="NCBI Taxonomy" id="1902781"/>
    <lineage>
        <taxon>Bacteria</taxon>
        <taxon>Pseudomonadati</taxon>
        <taxon>Pseudomonadota</taxon>
        <taxon>Gammaproteobacteria</taxon>
        <taxon>Alteromonadales</taxon>
        <taxon>Alteromonadaceae</taxon>
        <taxon>Agaribacter</taxon>
    </lineage>
</organism>
<keyword evidence="4" id="KW-0808">Transferase</keyword>
<evidence type="ECO:0000313" key="5">
    <source>
        <dbReference type="Proteomes" id="UP001595478"/>
    </source>
</evidence>
<sequence>MNFRYDINGLRAVAVLAVVIFHFNPTWLPGGFAGVDVFFVISGFLMTSIVFRGLEKNSFSIFKFYVARANRIIPALVLLCFVLTIYGWFFLTPTDYNVLGKHIAGSVSFLSNIVYWTESGYFAAAAYEKWLLHTWSLSVEWQFYVIYPIVLLLLAKVFNLNTARLLILIGMIFGFILSAYAAPIWPEHSYFLLPTRAWEMMAGGVAYLYPVSTLKNRSKVLFELLGVFLIVVSYFIVSERDPWPGYMALIPVLGTYLVIVANRQNSPLTNNVVFQKIGSWSYSIYLWHWPIVVAGYYYGIENWWVYGIPLSVIIGFSSYKYVESFRFSSFSNVRQVYLVKPFWFSVLMIMVSMPIHLSGGADIPQRLAANSKQAAFIEKYQGENYRTEYFYEEMRQECNFFDGKNANDSIAKSCVSKKDVEVELFVWGDSHSQALSHGLSYSLNTKAYYQVTSSGCQPSLKSDERTSGQSKIACDRANRFAFDAVVNLNPKVVLFAQRNEHDKNEYQQIVNALRENGVTSSFVLIGPVPQWQPSLPRTIALRYMDPNETRFYDFNFEHELLRVDNYLSERYANNADILYISLINELCNDDGCLAKLDGDNTPLVWDYGHLSYSGSKYVVKEFIYPLIRPLL</sequence>
<dbReference type="InterPro" id="IPR043968">
    <property type="entry name" value="SGNH"/>
</dbReference>
<accession>A0ABV7FS32</accession>
<keyword evidence="1" id="KW-0812">Transmembrane</keyword>
<gene>
    <name evidence="4" type="ORF">ACFOHL_06530</name>
</gene>
<feature type="transmembrane region" description="Helical" evidence="1">
    <location>
        <begin position="191"/>
        <end position="208"/>
    </location>
</feature>
<dbReference type="EC" id="2.3.1.-" evidence="4"/>
<evidence type="ECO:0000259" key="3">
    <source>
        <dbReference type="Pfam" id="PF19040"/>
    </source>
</evidence>
<feature type="transmembrane region" description="Helical" evidence="1">
    <location>
        <begin position="165"/>
        <end position="185"/>
    </location>
</feature>
<keyword evidence="1" id="KW-1133">Transmembrane helix</keyword>
<proteinExistence type="predicted"/>
<feature type="transmembrane region" description="Helical" evidence="1">
    <location>
        <begin position="243"/>
        <end position="261"/>
    </location>
</feature>
<feature type="transmembrane region" description="Helical" evidence="1">
    <location>
        <begin position="7"/>
        <end position="24"/>
    </location>
</feature>
<keyword evidence="4" id="KW-0012">Acyltransferase</keyword>
<dbReference type="Proteomes" id="UP001595478">
    <property type="component" value="Unassembled WGS sequence"/>
</dbReference>
<comment type="caution">
    <text evidence="4">The sequence shown here is derived from an EMBL/GenBank/DDBJ whole genome shotgun (WGS) entry which is preliminary data.</text>
</comment>
<dbReference type="GO" id="GO:0016746">
    <property type="term" value="F:acyltransferase activity"/>
    <property type="evidence" value="ECO:0007669"/>
    <property type="project" value="UniProtKB-KW"/>
</dbReference>
<dbReference type="InterPro" id="IPR002656">
    <property type="entry name" value="Acyl_transf_3_dom"/>
</dbReference>
<keyword evidence="5" id="KW-1185">Reference proteome</keyword>
<feature type="transmembrane region" description="Helical" evidence="1">
    <location>
        <begin position="72"/>
        <end position="91"/>
    </location>
</feature>
<feature type="transmembrane region" description="Helical" evidence="1">
    <location>
        <begin position="282"/>
        <end position="298"/>
    </location>
</feature>